<dbReference type="Pfam" id="PF08241">
    <property type="entry name" value="Methyltransf_11"/>
    <property type="match status" value="1"/>
</dbReference>
<feature type="domain" description="Methyltransferase type 11" evidence="1">
    <location>
        <begin position="47"/>
        <end position="143"/>
    </location>
</feature>
<evidence type="ECO:0000259" key="1">
    <source>
        <dbReference type="Pfam" id="PF08241"/>
    </source>
</evidence>
<gene>
    <name evidence="2" type="ORF">GOZ90_17515</name>
</gene>
<dbReference type="Proteomes" id="UP000477951">
    <property type="component" value="Unassembled WGS sequence"/>
</dbReference>
<dbReference type="GO" id="GO:0032259">
    <property type="term" value="P:methylation"/>
    <property type="evidence" value="ECO:0007669"/>
    <property type="project" value="UniProtKB-KW"/>
</dbReference>
<dbReference type="RefSeq" id="WP_156615482.1">
    <property type="nucleotide sequence ID" value="NZ_WPHR01000016.1"/>
</dbReference>
<dbReference type="SUPFAM" id="SSF53335">
    <property type="entry name" value="S-adenosyl-L-methionine-dependent methyltransferases"/>
    <property type="match status" value="1"/>
</dbReference>
<protein>
    <submittedName>
        <fullName evidence="2">Methyltransferase domain-containing protein</fullName>
    </submittedName>
</protein>
<dbReference type="AlphaFoldDB" id="A0A6L6VEY9"/>
<dbReference type="Gene3D" id="3.40.50.150">
    <property type="entry name" value="Vaccinia Virus protein VP39"/>
    <property type="match status" value="1"/>
</dbReference>
<dbReference type="EMBL" id="WPHR01000016">
    <property type="protein sequence ID" value="MUZ74490.1"/>
    <property type="molecule type" value="Genomic_DNA"/>
</dbReference>
<evidence type="ECO:0000313" key="3">
    <source>
        <dbReference type="Proteomes" id="UP000477951"/>
    </source>
</evidence>
<comment type="caution">
    <text evidence="2">The sequence shown here is derived from an EMBL/GenBank/DDBJ whole genome shotgun (WGS) entry which is preliminary data.</text>
</comment>
<proteinExistence type="predicted"/>
<dbReference type="InterPro" id="IPR029063">
    <property type="entry name" value="SAM-dependent_MTases_sf"/>
</dbReference>
<dbReference type="InterPro" id="IPR013216">
    <property type="entry name" value="Methyltransf_11"/>
</dbReference>
<organism evidence="2 3">
    <name type="scientific">Agrobacterium vitis</name>
    <name type="common">Rhizobium vitis</name>
    <dbReference type="NCBI Taxonomy" id="373"/>
    <lineage>
        <taxon>Bacteria</taxon>
        <taxon>Pseudomonadati</taxon>
        <taxon>Pseudomonadota</taxon>
        <taxon>Alphaproteobacteria</taxon>
        <taxon>Hyphomicrobiales</taxon>
        <taxon>Rhizobiaceae</taxon>
        <taxon>Rhizobium/Agrobacterium group</taxon>
        <taxon>Agrobacterium</taxon>
    </lineage>
</organism>
<keyword evidence="2" id="KW-0808">Transferase</keyword>
<accession>A0A6L6VEY9</accession>
<name>A0A6L6VEY9_AGRVI</name>
<dbReference type="CDD" id="cd02440">
    <property type="entry name" value="AdoMet_MTases"/>
    <property type="match status" value="1"/>
</dbReference>
<keyword evidence="2" id="KW-0489">Methyltransferase</keyword>
<reference evidence="2 3" key="1">
    <citation type="submission" date="2019-12" db="EMBL/GenBank/DDBJ databases">
        <title>Whole-genome sequencing of Allorhizobium vitis.</title>
        <authorList>
            <person name="Gan H.M."/>
            <person name="Szegedi E."/>
            <person name="Burr T."/>
            <person name="Savka M.A."/>
        </authorList>
    </citation>
    <scope>NUCLEOTIDE SEQUENCE [LARGE SCALE GENOMIC DNA]</scope>
    <source>
        <strain evidence="2 3">CG516</strain>
    </source>
</reference>
<sequence length="203" mass="22116">MNPERSSDPVTYYDRLAADLGPRYDAVSFDAVHPNLSKHLPSEGRALDIGAGSGRDARGLAARGLQVTAVEPSAAFRHSAETSSFKGIIWVDDRLPKLARLGSVPPFDFVLCSAVLMLVDPDDLRESFATMARLLAEHGRLAIDIRDPMPSEPAGIFHAHPEATILHTAAASGLACVDHAERNDALERPQYLWRSYVFSLATR</sequence>
<evidence type="ECO:0000313" key="2">
    <source>
        <dbReference type="EMBL" id="MUZ74490.1"/>
    </source>
</evidence>
<dbReference type="GO" id="GO:0008757">
    <property type="term" value="F:S-adenosylmethionine-dependent methyltransferase activity"/>
    <property type="evidence" value="ECO:0007669"/>
    <property type="project" value="InterPro"/>
</dbReference>